<protein>
    <submittedName>
        <fullName evidence="2">Uncharacterized protein</fullName>
    </submittedName>
</protein>
<accession>A0A5R8K7P8</accession>
<feature type="region of interest" description="Disordered" evidence="1">
    <location>
        <begin position="1"/>
        <end position="58"/>
    </location>
</feature>
<proteinExistence type="predicted"/>
<sequence>MNTGQEIHADTPSPSNPPRIDAANNIATMDNIPSKDLNVRQEASQARRCRTDNGKPLSSGAFQATRFTFIRDRSTAFTSVQYHNIPNRRAFQ</sequence>
<evidence type="ECO:0000313" key="3">
    <source>
        <dbReference type="Proteomes" id="UP000306196"/>
    </source>
</evidence>
<comment type="caution">
    <text evidence="2">The sequence shown here is derived from an EMBL/GenBank/DDBJ whole genome shotgun (WGS) entry which is preliminary data.</text>
</comment>
<organism evidence="2 3">
    <name type="scientific">Phragmitibacter flavus</name>
    <dbReference type="NCBI Taxonomy" id="2576071"/>
    <lineage>
        <taxon>Bacteria</taxon>
        <taxon>Pseudomonadati</taxon>
        <taxon>Verrucomicrobiota</taxon>
        <taxon>Verrucomicrobiia</taxon>
        <taxon>Verrucomicrobiales</taxon>
        <taxon>Verrucomicrobiaceae</taxon>
        <taxon>Phragmitibacter</taxon>
    </lineage>
</organism>
<name>A0A5R8K7P8_9BACT</name>
<dbReference type="AlphaFoldDB" id="A0A5R8K7P8"/>
<evidence type="ECO:0000313" key="2">
    <source>
        <dbReference type="EMBL" id="TLD68384.1"/>
    </source>
</evidence>
<dbReference type="EMBL" id="VAUV01000026">
    <property type="protein sequence ID" value="TLD68384.1"/>
    <property type="molecule type" value="Genomic_DNA"/>
</dbReference>
<keyword evidence="3" id="KW-1185">Reference proteome</keyword>
<reference evidence="2 3" key="1">
    <citation type="submission" date="2019-05" db="EMBL/GenBank/DDBJ databases">
        <title>Verrucobacter flavum gen. nov., sp. nov. a new member of the family Verrucomicrobiaceae.</title>
        <authorList>
            <person name="Szuroczki S."/>
            <person name="Abbaszade G."/>
            <person name="Szabo A."/>
            <person name="Felfoldi T."/>
            <person name="Schumann P."/>
            <person name="Boka K."/>
            <person name="Keki Z."/>
            <person name="Toumi M."/>
            <person name="Toth E."/>
        </authorList>
    </citation>
    <scope>NUCLEOTIDE SEQUENCE [LARGE SCALE GENOMIC DNA]</scope>
    <source>
        <strain evidence="2 3">MG-N-17</strain>
    </source>
</reference>
<gene>
    <name evidence="2" type="ORF">FEM03_23050</name>
</gene>
<evidence type="ECO:0000256" key="1">
    <source>
        <dbReference type="SAM" id="MobiDB-lite"/>
    </source>
</evidence>
<dbReference type="Proteomes" id="UP000306196">
    <property type="component" value="Unassembled WGS sequence"/>
</dbReference>